<accession>A0A5B7FN35</accession>
<comment type="caution">
    <text evidence="2">The sequence shown here is derived from an EMBL/GenBank/DDBJ whole genome shotgun (WGS) entry which is preliminary data.</text>
</comment>
<proteinExistence type="predicted"/>
<feature type="region of interest" description="Disordered" evidence="1">
    <location>
        <begin position="209"/>
        <end position="237"/>
    </location>
</feature>
<name>A0A5B7FN35_PORTR</name>
<dbReference type="Proteomes" id="UP000324222">
    <property type="component" value="Unassembled WGS sequence"/>
</dbReference>
<feature type="compositionally biased region" description="Low complexity" evidence="1">
    <location>
        <begin position="1"/>
        <end position="18"/>
    </location>
</feature>
<dbReference type="AlphaFoldDB" id="A0A5B7FN35"/>
<evidence type="ECO:0000313" key="2">
    <source>
        <dbReference type="EMBL" id="MPC46463.1"/>
    </source>
</evidence>
<organism evidence="2 3">
    <name type="scientific">Portunus trituberculatus</name>
    <name type="common">Swimming crab</name>
    <name type="synonym">Neptunus trituberculatus</name>
    <dbReference type="NCBI Taxonomy" id="210409"/>
    <lineage>
        <taxon>Eukaryota</taxon>
        <taxon>Metazoa</taxon>
        <taxon>Ecdysozoa</taxon>
        <taxon>Arthropoda</taxon>
        <taxon>Crustacea</taxon>
        <taxon>Multicrustacea</taxon>
        <taxon>Malacostraca</taxon>
        <taxon>Eumalacostraca</taxon>
        <taxon>Eucarida</taxon>
        <taxon>Decapoda</taxon>
        <taxon>Pleocyemata</taxon>
        <taxon>Brachyura</taxon>
        <taxon>Eubrachyura</taxon>
        <taxon>Portunoidea</taxon>
        <taxon>Portunidae</taxon>
        <taxon>Portuninae</taxon>
        <taxon>Portunus</taxon>
    </lineage>
</organism>
<dbReference type="EMBL" id="VSRR010007219">
    <property type="protein sequence ID" value="MPC46463.1"/>
    <property type="molecule type" value="Genomic_DNA"/>
</dbReference>
<feature type="region of interest" description="Disordered" evidence="1">
    <location>
        <begin position="1"/>
        <end position="51"/>
    </location>
</feature>
<protein>
    <submittedName>
        <fullName evidence="2">Uncharacterized protein</fullName>
    </submittedName>
</protein>
<feature type="compositionally biased region" description="Polar residues" evidence="1">
    <location>
        <begin position="226"/>
        <end position="237"/>
    </location>
</feature>
<dbReference type="OrthoDB" id="10069059at2759"/>
<keyword evidence="3" id="KW-1185">Reference proteome</keyword>
<feature type="compositionally biased region" description="Gly residues" evidence="1">
    <location>
        <begin position="209"/>
        <end position="223"/>
    </location>
</feature>
<reference evidence="2 3" key="1">
    <citation type="submission" date="2019-05" db="EMBL/GenBank/DDBJ databases">
        <title>Another draft genome of Portunus trituberculatus and its Hox gene families provides insights of decapod evolution.</title>
        <authorList>
            <person name="Jeong J.-H."/>
            <person name="Song I."/>
            <person name="Kim S."/>
            <person name="Choi T."/>
            <person name="Kim D."/>
            <person name="Ryu S."/>
            <person name="Kim W."/>
        </authorList>
    </citation>
    <scope>NUCLEOTIDE SEQUENCE [LARGE SCALE GENOMIC DNA]</scope>
    <source>
        <tissue evidence="2">Muscle</tissue>
    </source>
</reference>
<gene>
    <name evidence="2" type="ORF">E2C01_040183</name>
</gene>
<sequence>MGEGGSSASSAAVRVPRAPRSDSGWLATPVGTEQREGQAPFRPFPPTLTRALPPPTQTVVFPQEAAGAGERGAQLTEYYESLRNNVMSLLEHVKLPGGGGAAPPNERLSHDNFDSYLSKIHSLCADNYCDDNRPLYDSVRSALHDFTGYAGAGSAPPAVAAAAAATVPPTHSYFPTSFTTPFFGVPPVSTSMANSMAMAGMGGGAMAGSGGGGAGGAAPGGHGYVNPSNNAALGSSR</sequence>
<evidence type="ECO:0000313" key="3">
    <source>
        <dbReference type="Proteomes" id="UP000324222"/>
    </source>
</evidence>
<evidence type="ECO:0000256" key="1">
    <source>
        <dbReference type="SAM" id="MobiDB-lite"/>
    </source>
</evidence>
<feature type="compositionally biased region" description="Pro residues" evidence="1">
    <location>
        <begin position="42"/>
        <end position="51"/>
    </location>
</feature>